<dbReference type="AlphaFoldDB" id="A0A975K937"/>
<dbReference type="Proteomes" id="UP000681425">
    <property type="component" value="Chromosome"/>
</dbReference>
<name>A0A975K937_9SPHN</name>
<dbReference type="KEGG" id="spph:KFK14_06485"/>
<protein>
    <submittedName>
        <fullName evidence="1">Uncharacterized protein</fullName>
    </submittedName>
</protein>
<keyword evidence="2" id="KW-1185">Reference proteome</keyword>
<organism evidence="1 2">
    <name type="scientific">Sphingobium phenoxybenzoativorans</name>
    <dbReference type="NCBI Taxonomy" id="1592790"/>
    <lineage>
        <taxon>Bacteria</taxon>
        <taxon>Pseudomonadati</taxon>
        <taxon>Pseudomonadota</taxon>
        <taxon>Alphaproteobacteria</taxon>
        <taxon>Sphingomonadales</taxon>
        <taxon>Sphingomonadaceae</taxon>
        <taxon>Sphingobium</taxon>
    </lineage>
</organism>
<gene>
    <name evidence="1" type="ORF">KFK14_06485</name>
</gene>
<sequence length="170" mass="18537">MACAGIVSAIPVQAAQKAPPRALSKLLDCRAITDSAARLACYDEQVSAIESATEKNEVVVMDKEDVRQTRRSLFGFSMPKLPFLGGGDDDKNDDDENRVTQIDDTIKNLRSMSYGIWVFTLEDGSQWQTADPMPYGTPKPGLKISIKRAALGSYKASVNGWPAVKVKRVG</sequence>
<dbReference type="InterPro" id="IPR016987">
    <property type="entry name" value="UCP023238"/>
</dbReference>
<reference evidence="1" key="1">
    <citation type="submission" date="2021-04" db="EMBL/GenBank/DDBJ databases">
        <title>Isolation of p-tert-butylphenol degrading bacteria Sphingobium phenoxybenzoativorans Tas13 from active sludge.</title>
        <authorList>
            <person name="Li Y."/>
        </authorList>
    </citation>
    <scope>NUCLEOTIDE SEQUENCE</scope>
    <source>
        <strain evidence="1">Tas13</strain>
    </source>
</reference>
<proteinExistence type="predicted"/>
<dbReference type="EMBL" id="CP073910">
    <property type="protein sequence ID" value="QUT07066.1"/>
    <property type="molecule type" value="Genomic_DNA"/>
</dbReference>
<accession>A0A975K937</accession>
<evidence type="ECO:0000313" key="2">
    <source>
        <dbReference type="Proteomes" id="UP000681425"/>
    </source>
</evidence>
<dbReference type="RefSeq" id="WP_212610298.1">
    <property type="nucleotide sequence ID" value="NZ_CP073910.1"/>
</dbReference>
<dbReference type="PIRSF" id="PIRSF032038">
    <property type="entry name" value="UCP023238"/>
    <property type="match status" value="1"/>
</dbReference>
<evidence type="ECO:0000313" key="1">
    <source>
        <dbReference type="EMBL" id="QUT07066.1"/>
    </source>
</evidence>